<protein>
    <recommendedName>
        <fullName evidence="3">beta-mannosidase</fullName>
        <ecNumber evidence="3">3.2.1.25</ecNumber>
    </recommendedName>
</protein>
<gene>
    <name evidence="8" type="ORF">JS533_006755</name>
</gene>
<accession>A0ABS9VV36</accession>
<keyword evidence="5" id="KW-0326">Glycosidase</keyword>
<dbReference type="RefSeq" id="WP_241513675.1">
    <property type="nucleotide sequence ID" value="NZ_JAFEJT020000022.1"/>
</dbReference>
<dbReference type="InterPro" id="IPR008979">
    <property type="entry name" value="Galactose-bd-like_sf"/>
</dbReference>
<sequence>MTSTIPSHKPGTFSPIAHGWTVRALNPQAAPENLRDAIAAGVPATVPGEVTLDLVAAGLIDEPFDGDNETRQQWIGDVDWQYETTFDWRDDGNTRHDLVAYGLDTVAAVTLNGQLVGCAQNYHRTYRWDARGQLRDGANTLAVTFASSVRESDRREQELGYWPHTEHHAFNQLRKPSYQFGWDWGIDVANAGIWREIGIDSWSGVRFKAVRPIVDVLPATGTTGPTGVLRTTVEIEREGNGRVMGAGDAHRGQQPVPVRVRVTGADAHGRSVDVTVDGEVAYGRDTATITAVVPDVRLWWPRGYGEQPLYDVTVTAGTAVAPSGTDESSDAIGSSRTSVPDAAWAGRVGFRTTRVDTRADMTGRPFQIYVNDVPVHARGYNWVPIDAFLSRADRAFYAARFADLVESNSNMIRAWGGSIYESDDFYDLADELGIMVWQDFMLACAAYPEDAGTKAEIEAEAREHITRLAQHPSLIVWNGSNENYVAYSEWWGVKQALADDDRPANAYGYGEKGWGDWYYSELFPQLLAELDPSRVYLPSSPMSFTPFVDANKEKDGTMHIWDVWNRVDYTKYADYTPRFADEFGYQAPPAFSTLTRVVHDEPLDPFGRQMLVHQKASGGNVKLARGMRGHLTPGNIDDVSYGGVVNGTPADGEHSWLIPTDTWGDIEDWHWACQLQQAQALRFGVAHMRSLEPVNAGALIWQLNDDWPVVSWAAVDYYGQRKPLWYASRDFFAPRFATIQPRTSERFRAEHSWEGQPVAADHLELVLANDTLVPWTGSWTVRRVTLAGETLASQTFDDVTVGASGVPGHVALVLDAAVATFGDPANELLVAVPAVQDAGGDGFACVIHNPAEVIDQRLDRTPFTASVAPAANGDGYDLTVTATSYVRDLFCMADKVDPSARVDGGMISLLPGETAMLHIACDPAAVADPATFAAPNVLRCANDLKR</sequence>
<comment type="catalytic activity">
    <reaction evidence="1">
        <text>Hydrolysis of terminal, non-reducing beta-D-mannose residues in beta-D-mannosides.</text>
        <dbReference type="EC" id="3.2.1.25"/>
    </reaction>
</comment>
<dbReference type="Proteomes" id="UP000710815">
    <property type="component" value="Unassembled WGS sequence"/>
</dbReference>
<dbReference type="InterPro" id="IPR006102">
    <property type="entry name" value="Ig-like_GH2"/>
</dbReference>
<evidence type="ECO:0000256" key="1">
    <source>
        <dbReference type="ARBA" id="ARBA00000829"/>
    </source>
</evidence>
<dbReference type="InterPro" id="IPR013783">
    <property type="entry name" value="Ig-like_fold"/>
</dbReference>
<evidence type="ECO:0000256" key="2">
    <source>
        <dbReference type="ARBA" id="ARBA00007401"/>
    </source>
</evidence>
<evidence type="ECO:0000256" key="4">
    <source>
        <dbReference type="ARBA" id="ARBA00022801"/>
    </source>
</evidence>
<dbReference type="EMBL" id="JAFEJT020000022">
    <property type="protein sequence ID" value="MCH9275971.1"/>
    <property type="molecule type" value="Genomic_DNA"/>
</dbReference>
<dbReference type="SUPFAM" id="SSF49785">
    <property type="entry name" value="Galactose-binding domain-like"/>
    <property type="match status" value="1"/>
</dbReference>
<dbReference type="SUPFAM" id="SSF51445">
    <property type="entry name" value="(Trans)glycosidases"/>
    <property type="match status" value="1"/>
</dbReference>
<evidence type="ECO:0000259" key="6">
    <source>
        <dbReference type="Pfam" id="PF00703"/>
    </source>
</evidence>
<evidence type="ECO:0000256" key="5">
    <source>
        <dbReference type="ARBA" id="ARBA00023295"/>
    </source>
</evidence>
<organism evidence="8 9">
    <name type="scientific">Bifidobacterium amazonense</name>
    <dbReference type="NCBI Taxonomy" id="2809027"/>
    <lineage>
        <taxon>Bacteria</taxon>
        <taxon>Bacillati</taxon>
        <taxon>Actinomycetota</taxon>
        <taxon>Actinomycetes</taxon>
        <taxon>Bifidobacteriales</taxon>
        <taxon>Bifidobacteriaceae</taxon>
        <taxon>Bifidobacterium</taxon>
    </lineage>
</organism>
<dbReference type="PANTHER" id="PTHR43730">
    <property type="entry name" value="BETA-MANNOSIDASE"/>
    <property type="match status" value="1"/>
</dbReference>
<name>A0ABS9VV36_9BIFI</name>
<evidence type="ECO:0000256" key="3">
    <source>
        <dbReference type="ARBA" id="ARBA00012754"/>
    </source>
</evidence>
<dbReference type="Gene3D" id="3.20.20.80">
    <property type="entry name" value="Glycosidases"/>
    <property type="match status" value="1"/>
</dbReference>
<keyword evidence="4 8" id="KW-0378">Hydrolase</keyword>
<comment type="caution">
    <text evidence="8">The sequence shown here is derived from an EMBL/GenBank/DDBJ whole genome shotgun (WGS) entry which is preliminary data.</text>
</comment>
<dbReference type="Gene3D" id="2.60.120.260">
    <property type="entry name" value="Galactose-binding domain-like"/>
    <property type="match status" value="1"/>
</dbReference>
<comment type="similarity">
    <text evidence="2">Belongs to the glycosyl hydrolase 2 family.</text>
</comment>
<reference evidence="8 9" key="2">
    <citation type="journal article" date="2021" name="Syst. Appl. Microbiol.">
        <title>Phylogenetic classification of ten novel species belonging to the genus Bifidobacterium comprising B. phasiani sp. nov., B. pongonis sp. nov., B. saguinibicoloris sp. nov., B. colobi sp. nov., B. simiiventris sp. nov., B. santillanense sp. nov., B. miconis sp. nov., B. amazonense sp. nov., B. pluvialisilvae sp. nov., and B. miconisargentati sp. nov.</title>
        <authorList>
            <person name="Lugli G.A."/>
            <person name="Calvete-Torre I."/>
            <person name="Alessandri G."/>
            <person name="Milani C."/>
            <person name="Turroni F."/>
            <person name="Laiolo P."/>
            <person name="Ossiprandi M.C."/>
            <person name="Margolles A."/>
            <person name="Ruiz L."/>
            <person name="Ventura M."/>
        </authorList>
    </citation>
    <scope>NUCLEOTIDE SEQUENCE [LARGE SCALE GENOMIC DNA]</scope>
    <source>
        <strain evidence="8 9">MA1</strain>
    </source>
</reference>
<dbReference type="InterPro" id="IPR054593">
    <property type="entry name" value="Beta-mannosidase-like_N2"/>
</dbReference>
<dbReference type="Gene3D" id="2.60.40.10">
    <property type="entry name" value="Immunoglobulins"/>
    <property type="match status" value="1"/>
</dbReference>
<evidence type="ECO:0000259" key="7">
    <source>
        <dbReference type="Pfam" id="PF22666"/>
    </source>
</evidence>
<dbReference type="InterPro" id="IPR036156">
    <property type="entry name" value="Beta-gal/glucu_dom_sf"/>
</dbReference>
<dbReference type="GO" id="GO:0016787">
    <property type="term" value="F:hydrolase activity"/>
    <property type="evidence" value="ECO:0007669"/>
    <property type="project" value="UniProtKB-KW"/>
</dbReference>
<dbReference type="EC" id="3.2.1.25" evidence="3"/>
<feature type="domain" description="Beta-mannosidase-like galactose-binding" evidence="7">
    <location>
        <begin position="33"/>
        <end position="195"/>
    </location>
</feature>
<evidence type="ECO:0000313" key="8">
    <source>
        <dbReference type="EMBL" id="MCH9275971.1"/>
    </source>
</evidence>
<dbReference type="Pfam" id="PF00703">
    <property type="entry name" value="Glyco_hydro_2"/>
    <property type="match status" value="1"/>
</dbReference>
<dbReference type="Pfam" id="PF22666">
    <property type="entry name" value="Glyco_hydro_2_N2"/>
    <property type="match status" value="1"/>
</dbReference>
<dbReference type="InterPro" id="IPR050887">
    <property type="entry name" value="Beta-mannosidase_GH2"/>
</dbReference>
<dbReference type="PANTHER" id="PTHR43730:SF1">
    <property type="entry name" value="BETA-MANNOSIDASE"/>
    <property type="match status" value="1"/>
</dbReference>
<reference evidence="8 9" key="1">
    <citation type="journal article" date="2021" name="Environ. Microbiol.">
        <title>Genetic insights into the dark matter of the mammalian gut microbiota through targeted genome reconstruction.</title>
        <authorList>
            <person name="Lugli G.A."/>
            <person name="Alessandri G."/>
            <person name="Milani C."/>
            <person name="Viappiani A."/>
            <person name="Fontana F."/>
            <person name="Tarracchini C."/>
            <person name="Mancabelli L."/>
            <person name="Argentini C."/>
            <person name="Ruiz L."/>
            <person name="Margolles A."/>
            <person name="van Sinderen D."/>
            <person name="Turroni F."/>
            <person name="Ventura M."/>
        </authorList>
    </citation>
    <scope>NUCLEOTIDE SEQUENCE [LARGE SCALE GENOMIC DNA]</scope>
    <source>
        <strain evidence="8 9">MA1</strain>
    </source>
</reference>
<dbReference type="InterPro" id="IPR017853">
    <property type="entry name" value="GH"/>
</dbReference>
<proteinExistence type="inferred from homology"/>
<dbReference type="SUPFAM" id="SSF49303">
    <property type="entry name" value="beta-Galactosidase/glucuronidase domain"/>
    <property type="match status" value="1"/>
</dbReference>
<evidence type="ECO:0000313" key="9">
    <source>
        <dbReference type="Proteomes" id="UP000710815"/>
    </source>
</evidence>
<keyword evidence="9" id="KW-1185">Reference proteome</keyword>
<feature type="domain" description="Glycoside hydrolase family 2 immunoglobulin-like beta-sandwich" evidence="6">
    <location>
        <begin position="248"/>
        <end position="319"/>
    </location>
</feature>